<dbReference type="InterPro" id="IPR055170">
    <property type="entry name" value="GFO_IDH_MocA-like_dom"/>
</dbReference>
<dbReference type="GO" id="GO:0000166">
    <property type="term" value="F:nucleotide binding"/>
    <property type="evidence" value="ECO:0007669"/>
    <property type="project" value="InterPro"/>
</dbReference>
<dbReference type="EMBL" id="MCAQ01000001">
    <property type="protein sequence ID" value="RKF42648.1"/>
    <property type="molecule type" value="Genomic_DNA"/>
</dbReference>
<dbReference type="SUPFAM" id="SSF51735">
    <property type="entry name" value="NAD(P)-binding Rossmann-fold domains"/>
    <property type="match status" value="1"/>
</dbReference>
<reference evidence="3 4" key="1">
    <citation type="submission" date="2016-07" db="EMBL/GenBank/DDBJ databases">
        <title>Genome analysis of Sphingobacterium siyangense T12B17.</title>
        <authorList>
            <person name="Xu D."/>
            <person name="Su Y."/>
            <person name="Zheng S."/>
        </authorList>
    </citation>
    <scope>NUCLEOTIDE SEQUENCE [LARGE SCALE GENOMIC DNA]</scope>
    <source>
        <strain evidence="3 4">T12B17</strain>
    </source>
</reference>
<accession>A0A420GBU1</accession>
<proteinExistence type="predicted"/>
<dbReference type="InterPro" id="IPR000683">
    <property type="entry name" value="Gfo/Idh/MocA-like_OxRdtase_N"/>
</dbReference>
<dbReference type="Gene3D" id="3.30.360.10">
    <property type="entry name" value="Dihydrodipicolinate Reductase, domain 2"/>
    <property type="match status" value="1"/>
</dbReference>
<dbReference type="Pfam" id="PF22725">
    <property type="entry name" value="GFO_IDH_MocA_C3"/>
    <property type="match status" value="1"/>
</dbReference>
<dbReference type="Pfam" id="PF01408">
    <property type="entry name" value="GFO_IDH_MocA"/>
    <property type="match status" value="1"/>
</dbReference>
<feature type="domain" description="Gfo/Idh/MocA-like oxidoreductase N-terminal" evidence="1">
    <location>
        <begin position="8"/>
        <end position="126"/>
    </location>
</feature>
<dbReference type="PANTHER" id="PTHR43249">
    <property type="entry name" value="UDP-N-ACETYL-2-AMINO-2-DEOXY-D-GLUCURONATE OXIDASE"/>
    <property type="match status" value="1"/>
</dbReference>
<evidence type="ECO:0000259" key="1">
    <source>
        <dbReference type="Pfam" id="PF01408"/>
    </source>
</evidence>
<dbReference type="InterPro" id="IPR036291">
    <property type="entry name" value="NAD(P)-bd_dom_sf"/>
</dbReference>
<dbReference type="Proteomes" id="UP000286402">
    <property type="component" value="Unassembled WGS sequence"/>
</dbReference>
<name>A0A420GBU1_9SPHI</name>
<sequence length="328" mass="36590">MDNPKIVWGIIGCGDVTEKKSGPAFNRINNSQLMAVMRRDAAKAADYASRHQVPLWYSDADDLLDNIDLNAIYVATPPSSHLAYALSALRRGKSVYVEKPVTLNAIEAETLLQEVKERDGKLVVAHYRRQLPMFLKVKELIENGEIGELRTVQLRLWQSRMPDLVTKGGGGWRTDPAVSGGGYFFDLAPHQLDLMLYFFGMPVSYDGFSLIQDKESAVADLTTGTILFENQLVFNGSWCFNVAKENQVDKVEIVGSLGHITFSIFGNSVVVKTRDGEEEFVFDHPENIQLPMISRTVDYFSGIGPNPSPIEEALVLMKIIDNFSTIRP</sequence>
<dbReference type="PANTHER" id="PTHR43249:SF1">
    <property type="entry name" value="D-GLUCOSIDE 3-DEHYDROGENASE"/>
    <property type="match status" value="1"/>
</dbReference>
<evidence type="ECO:0000259" key="2">
    <source>
        <dbReference type="Pfam" id="PF22725"/>
    </source>
</evidence>
<gene>
    <name evidence="3" type="ORF">BCY89_01175</name>
</gene>
<dbReference type="InterPro" id="IPR052515">
    <property type="entry name" value="Gfo/Idh/MocA_Oxidoreductase"/>
</dbReference>
<protein>
    <submittedName>
        <fullName evidence="3">Oxidoreductase</fullName>
    </submittedName>
</protein>
<dbReference type="AlphaFoldDB" id="A0A420GBU1"/>
<dbReference type="RefSeq" id="WP_120332932.1">
    <property type="nucleotide sequence ID" value="NZ_CP070350.1"/>
</dbReference>
<comment type="caution">
    <text evidence="3">The sequence shown here is derived from an EMBL/GenBank/DDBJ whole genome shotgun (WGS) entry which is preliminary data.</text>
</comment>
<organism evidence="3 4">
    <name type="scientific">Sphingobacterium siyangense</name>
    <dbReference type="NCBI Taxonomy" id="459529"/>
    <lineage>
        <taxon>Bacteria</taxon>
        <taxon>Pseudomonadati</taxon>
        <taxon>Bacteroidota</taxon>
        <taxon>Sphingobacteriia</taxon>
        <taxon>Sphingobacteriales</taxon>
        <taxon>Sphingobacteriaceae</taxon>
        <taxon>Sphingobacterium</taxon>
    </lineage>
</organism>
<evidence type="ECO:0000313" key="3">
    <source>
        <dbReference type="EMBL" id="RKF42648.1"/>
    </source>
</evidence>
<evidence type="ECO:0000313" key="4">
    <source>
        <dbReference type="Proteomes" id="UP000286402"/>
    </source>
</evidence>
<dbReference type="Gene3D" id="3.40.50.720">
    <property type="entry name" value="NAD(P)-binding Rossmann-like Domain"/>
    <property type="match status" value="1"/>
</dbReference>
<keyword evidence="4" id="KW-1185">Reference proteome</keyword>
<feature type="domain" description="GFO/IDH/MocA-like oxidoreductase" evidence="2">
    <location>
        <begin position="134"/>
        <end position="260"/>
    </location>
</feature>
<dbReference type="SUPFAM" id="SSF55347">
    <property type="entry name" value="Glyceraldehyde-3-phosphate dehydrogenase-like, C-terminal domain"/>
    <property type="match status" value="1"/>
</dbReference>